<dbReference type="AlphaFoldDB" id="A0A8X8G6C5"/>
<organism evidence="2 3">
    <name type="scientific">Acidithiobacillus ferridurans</name>
    <dbReference type="NCBI Taxonomy" id="1232575"/>
    <lineage>
        <taxon>Bacteria</taxon>
        <taxon>Pseudomonadati</taxon>
        <taxon>Pseudomonadota</taxon>
        <taxon>Acidithiobacillia</taxon>
        <taxon>Acidithiobacillales</taxon>
        <taxon>Acidithiobacillaceae</taxon>
        <taxon>Acidithiobacillus</taxon>
    </lineage>
</organism>
<evidence type="ECO:0000256" key="1">
    <source>
        <dbReference type="SAM" id="MobiDB-lite"/>
    </source>
</evidence>
<dbReference type="EMBL" id="JABBHS010000147">
    <property type="protein sequence ID" value="MBU2722519.1"/>
    <property type="molecule type" value="Genomic_DNA"/>
</dbReference>
<accession>A0A8X8G6C5</accession>
<dbReference type="Proteomes" id="UP000887300">
    <property type="component" value="Unassembled WGS sequence"/>
</dbReference>
<feature type="non-terminal residue" evidence="2">
    <location>
        <position position="1"/>
    </location>
</feature>
<reference evidence="2" key="1">
    <citation type="journal article" date="2021" name="ISME J.">
        <title>Genomic evolution of the class Acidithiobacillia: deep-branching Proteobacteria living in extreme acidic conditions.</title>
        <authorList>
            <person name="Moya-Beltran A."/>
            <person name="Beard S."/>
            <person name="Rojas-Villalobos C."/>
            <person name="Issotta F."/>
            <person name="Gallardo Y."/>
            <person name="Ulloa R."/>
            <person name="Giaveno A."/>
            <person name="Degli Esposti M."/>
            <person name="Johnson D.B."/>
            <person name="Quatrini R."/>
        </authorList>
    </citation>
    <scope>NUCLEOTIDE SEQUENCE</scope>
    <source>
        <strain evidence="2">DSM 583</strain>
    </source>
</reference>
<evidence type="ECO:0000313" key="2">
    <source>
        <dbReference type="EMBL" id="MBU2722519.1"/>
    </source>
</evidence>
<proteinExistence type="predicted"/>
<sequence>PALSTVVARLPAQPYDFAPYGDDANTATPPPPPAPLSSSAS</sequence>
<protein>
    <submittedName>
        <fullName evidence="2">L,D-transpeptidase</fullName>
    </submittedName>
</protein>
<name>A0A8X8G6C5_ACIFI</name>
<evidence type="ECO:0000313" key="3">
    <source>
        <dbReference type="Proteomes" id="UP000887300"/>
    </source>
</evidence>
<feature type="region of interest" description="Disordered" evidence="1">
    <location>
        <begin position="11"/>
        <end position="41"/>
    </location>
</feature>
<gene>
    <name evidence="2" type="ORF">HF568_04640</name>
</gene>
<comment type="caution">
    <text evidence="2">The sequence shown here is derived from an EMBL/GenBank/DDBJ whole genome shotgun (WGS) entry which is preliminary data.</text>
</comment>